<evidence type="ECO:0000313" key="1">
    <source>
        <dbReference type="EMBL" id="OGF67549.1"/>
    </source>
</evidence>
<dbReference type="STRING" id="1817863.A2Y62_15755"/>
<sequence length="293" mass="31826">MGVDGRYNHKAVWTGTEMIVWGGESGAVHVDTGGRYNPVTDTWVPTSLDNAAIARGRYSAVWTNSEMIIWAGITEPFFSSDTGGRYCLVEPYYLLECDPSVLNILRGTSEATSSTITSINNFSSPVTLSCEGLPTGISCDFTPNPVTPPPNDSISSTLTVTVASAVQPGEYMFYVNATDGTLIRKVKMKIIVTYILLQQYLLIKPEIDDSGSNTENGIIETDEPVLLIGHLQNSGTADSVNTVGILSTSDPVVIIQNTATYGTIMAGSDIYMQVYECVYSRFLRYSRLPGSFF</sequence>
<evidence type="ECO:0000313" key="2">
    <source>
        <dbReference type="Proteomes" id="UP000178943"/>
    </source>
</evidence>
<accession>A0A1F5VVW2</accession>
<dbReference type="Proteomes" id="UP000178943">
    <property type="component" value="Unassembled WGS sequence"/>
</dbReference>
<dbReference type="Gene3D" id="2.120.10.80">
    <property type="entry name" value="Kelch-type beta propeller"/>
    <property type="match status" value="1"/>
</dbReference>
<comment type="caution">
    <text evidence="1">The sequence shown here is derived from an EMBL/GenBank/DDBJ whole genome shotgun (WGS) entry which is preliminary data.</text>
</comment>
<name>A0A1F5VVW2_9BACT</name>
<gene>
    <name evidence="1" type="ORF">A2Y62_15755</name>
</gene>
<dbReference type="EMBL" id="MFGW01000045">
    <property type="protein sequence ID" value="OGF67549.1"/>
    <property type="molecule type" value="Genomic_DNA"/>
</dbReference>
<dbReference type="AlphaFoldDB" id="A0A1F5VVW2"/>
<proteinExistence type="predicted"/>
<organism evidence="1 2">
    <name type="scientific">Candidatus Fischerbacteria bacterium RBG_13_37_8</name>
    <dbReference type="NCBI Taxonomy" id="1817863"/>
    <lineage>
        <taxon>Bacteria</taxon>
        <taxon>Candidatus Fischeribacteriota</taxon>
    </lineage>
</organism>
<reference evidence="1 2" key="1">
    <citation type="journal article" date="2016" name="Nat. Commun.">
        <title>Thousands of microbial genomes shed light on interconnected biogeochemical processes in an aquifer system.</title>
        <authorList>
            <person name="Anantharaman K."/>
            <person name="Brown C.T."/>
            <person name="Hug L.A."/>
            <person name="Sharon I."/>
            <person name="Castelle C.J."/>
            <person name="Probst A.J."/>
            <person name="Thomas B.C."/>
            <person name="Singh A."/>
            <person name="Wilkins M.J."/>
            <person name="Karaoz U."/>
            <person name="Brodie E.L."/>
            <person name="Williams K.H."/>
            <person name="Hubbard S.S."/>
            <person name="Banfield J.F."/>
        </authorList>
    </citation>
    <scope>NUCLEOTIDE SEQUENCE [LARGE SCALE GENOMIC DNA]</scope>
</reference>
<dbReference type="InterPro" id="IPR015915">
    <property type="entry name" value="Kelch-typ_b-propeller"/>
</dbReference>
<protein>
    <submittedName>
        <fullName evidence="1">Uncharacterized protein</fullName>
    </submittedName>
</protein>
<dbReference type="SUPFAM" id="SSF117281">
    <property type="entry name" value="Kelch motif"/>
    <property type="match status" value="1"/>
</dbReference>